<proteinExistence type="inferred from homology"/>
<dbReference type="OrthoDB" id="1735038at2759"/>
<dbReference type="GO" id="GO:0004180">
    <property type="term" value="F:carboxypeptidase activity"/>
    <property type="evidence" value="ECO:0007669"/>
    <property type="project" value="UniProtKB-KW"/>
</dbReference>
<evidence type="ECO:0000313" key="7">
    <source>
        <dbReference type="EMBL" id="KAG9697055.1"/>
    </source>
</evidence>
<evidence type="ECO:0000256" key="2">
    <source>
        <dbReference type="ARBA" id="ARBA00022670"/>
    </source>
</evidence>
<dbReference type="Proteomes" id="UP000779574">
    <property type="component" value="Unassembled WGS sequence"/>
</dbReference>
<evidence type="ECO:0000256" key="1">
    <source>
        <dbReference type="ARBA" id="ARBA00011079"/>
    </source>
</evidence>
<dbReference type="AlphaFoldDB" id="A0A9P8JDD2"/>
<name>A0A9P8JDD2_AURME</name>
<dbReference type="GO" id="GO:0006508">
    <property type="term" value="P:proteolysis"/>
    <property type="evidence" value="ECO:0007669"/>
    <property type="project" value="UniProtKB-KW"/>
</dbReference>
<dbReference type="GO" id="GO:0070008">
    <property type="term" value="F:serine-type exopeptidase activity"/>
    <property type="evidence" value="ECO:0007669"/>
    <property type="project" value="InterPro"/>
</dbReference>
<keyword evidence="4" id="KW-0378">Hydrolase</keyword>
<dbReference type="SUPFAM" id="SSF53474">
    <property type="entry name" value="alpha/beta-Hydrolases"/>
    <property type="match status" value="1"/>
</dbReference>
<comment type="similarity">
    <text evidence="1">Belongs to the peptidase S28 family.</text>
</comment>
<dbReference type="GO" id="GO:0008239">
    <property type="term" value="F:dipeptidyl-peptidase activity"/>
    <property type="evidence" value="ECO:0007669"/>
    <property type="project" value="TreeGrafter"/>
</dbReference>
<keyword evidence="7" id="KW-0121">Carboxypeptidase</keyword>
<comment type="caution">
    <text evidence="7">The sequence shown here is derived from an EMBL/GenBank/DDBJ whole genome shotgun (WGS) entry which is preliminary data.</text>
</comment>
<evidence type="ECO:0000313" key="8">
    <source>
        <dbReference type="Proteomes" id="UP000779574"/>
    </source>
</evidence>
<feature type="signal peptide" evidence="6">
    <location>
        <begin position="1"/>
        <end position="21"/>
    </location>
</feature>
<dbReference type="PANTHER" id="PTHR11010">
    <property type="entry name" value="PROTEASE S28 PRO-X CARBOXYPEPTIDASE-RELATED"/>
    <property type="match status" value="1"/>
</dbReference>
<keyword evidence="3 6" id="KW-0732">Signal</keyword>
<dbReference type="Pfam" id="PF05577">
    <property type="entry name" value="Peptidase_S28"/>
    <property type="match status" value="2"/>
</dbReference>
<feature type="chain" id="PRO_5040347621" evidence="6">
    <location>
        <begin position="22"/>
        <end position="552"/>
    </location>
</feature>
<reference evidence="7" key="1">
    <citation type="journal article" date="2021" name="J Fungi (Basel)">
        <title>Virulence traits and population genomics of the black yeast Aureobasidium melanogenum.</title>
        <authorList>
            <person name="Cernosa A."/>
            <person name="Sun X."/>
            <person name="Gostincar C."/>
            <person name="Fang C."/>
            <person name="Gunde-Cimerman N."/>
            <person name="Song Z."/>
        </authorList>
    </citation>
    <scope>NUCLEOTIDE SEQUENCE</scope>
    <source>
        <strain evidence="7">EXF-9911</strain>
    </source>
</reference>
<dbReference type="FunFam" id="3.40.50.1820:FF:000165">
    <property type="entry name" value="Serine peptidase, putative"/>
    <property type="match status" value="1"/>
</dbReference>
<feature type="non-terminal residue" evidence="7">
    <location>
        <position position="552"/>
    </location>
</feature>
<evidence type="ECO:0000256" key="5">
    <source>
        <dbReference type="ARBA" id="ARBA00023180"/>
    </source>
</evidence>
<sequence length="552" mass="61246">MKSVWAFFSSFLLGSVPLAQALNNAPQALQAKGSRLNKWRSTHFADDNEHALASVMASSHTGNATFRQYIDHNNKDLGTFEQFYFYSTEFYGGPGSPVILFTPGEVNASAYTSYLTLNRTTGVLAQEIGAAIVCIEHRYWGYSSPYADLTTENLQYLTLDNAIVKRSDKLAKHVRLPFDYHRKSALNRAPWVMLGGSYSGALAAWTASTQPGTYWTYWASSAPVQSILNYWQYFVPIQQGMPKNCSSDISLVIDHIDSVLLNGTASEVHSLKKSFGLEDLEHNDDFAAALQNGPWLWQGNQFYVNTGFFDFCDAIENVKPNGTNTTLPGAEGVGLEKALAGYANWFNTTYLPGSCESYGYEEWQGERNIKCFDTYDPSSPMYTDTSLSNQFDRQWQFMTCNEPFGYFQTGSPQDRPSIVSRLSTADYWIRQCALMFPPSNSSVVGLDRGATTAQVNAKNKGWNNYSPGLLYVNGDYDPWREAGVSSDFRPGGKLANSTRNPVVIVPGGFHTSDLVTRNGKVNAGAKAAIDEAVGIMKNWVGEFSHGKHWFQG</sequence>
<organism evidence="7 8">
    <name type="scientific">Aureobasidium melanogenum</name>
    <name type="common">Aureobasidium pullulans var. melanogenum</name>
    <dbReference type="NCBI Taxonomy" id="46634"/>
    <lineage>
        <taxon>Eukaryota</taxon>
        <taxon>Fungi</taxon>
        <taxon>Dikarya</taxon>
        <taxon>Ascomycota</taxon>
        <taxon>Pezizomycotina</taxon>
        <taxon>Dothideomycetes</taxon>
        <taxon>Dothideomycetidae</taxon>
        <taxon>Dothideales</taxon>
        <taxon>Saccotheciaceae</taxon>
        <taxon>Aureobasidium</taxon>
    </lineage>
</organism>
<dbReference type="Gene3D" id="3.40.50.1820">
    <property type="entry name" value="alpha/beta hydrolase"/>
    <property type="match status" value="2"/>
</dbReference>
<reference evidence="7" key="2">
    <citation type="submission" date="2021-08" db="EMBL/GenBank/DDBJ databases">
        <authorList>
            <person name="Gostincar C."/>
            <person name="Sun X."/>
            <person name="Song Z."/>
            <person name="Gunde-Cimerman N."/>
        </authorList>
    </citation>
    <scope>NUCLEOTIDE SEQUENCE</scope>
    <source>
        <strain evidence="7">EXF-9911</strain>
    </source>
</reference>
<dbReference type="EMBL" id="JAHFXF010000086">
    <property type="protein sequence ID" value="KAG9697055.1"/>
    <property type="molecule type" value="Genomic_DNA"/>
</dbReference>
<evidence type="ECO:0000256" key="4">
    <source>
        <dbReference type="ARBA" id="ARBA00022801"/>
    </source>
</evidence>
<evidence type="ECO:0000256" key="3">
    <source>
        <dbReference type="ARBA" id="ARBA00022729"/>
    </source>
</evidence>
<dbReference type="PANTHER" id="PTHR11010:SF23">
    <property type="entry name" value="SERINE PEPTIDASE"/>
    <property type="match status" value="1"/>
</dbReference>
<protein>
    <submittedName>
        <fullName evidence="7">Serine carboxypeptidase</fullName>
    </submittedName>
</protein>
<keyword evidence="2" id="KW-0645">Protease</keyword>
<accession>A0A9P8JDD2</accession>
<dbReference type="InterPro" id="IPR008758">
    <property type="entry name" value="Peptidase_S28"/>
</dbReference>
<gene>
    <name evidence="7" type="ORF">KCU76_g3293</name>
</gene>
<dbReference type="InterPro" id="IPR029058">
    <property type="entry name" value="AB_hydrolase_fold"/>
</dbReference>
<evidence type="ECO:0000256" key="6">
    <source>
        <dbReference type="SAM" id="SignalP"/>
    </source>
</evidence>
<keyword evidence="5" id="KW-0325">Glycoprotein</keyword>